<feature type="domain" description="Histidine kinase" evidence="7">
    <location>
        <begin position="318"/>
        <end position="531"/>
    </location>
</feature>
<protein>
    <recommendedName>
        <fullName evidence="3">histidine kinase</fullName>
        <ecNumber evidence="3">2.7.13.3</ecNumber>
    </recommendedName>
</protein>
<name>A0A2R5F6N0_9PROT</name>
<dbReference type="Pfam" id="PF13426">
    <property type="entry name" value="PAS_9"/>
    <property type="match status" value="1"/>
</dbReference>
<proteinExistence type="predicted"/>
<dbReference type="NCBIfam" id="TIGR00229">
    <property type="entry name" value="sensory_box"/>
    <property type="match status" value="1"/>
</dbReference>
<dbReference type="SUPFAM" id="SSF46458">
    <property type="entry name" value="Globin-like"/>
    <property type="match status" value="1"/>
</dbReference>
<evidence type="ECO:0000313" key="11">
    <source>
        <dbReference type="Proteomes" id="UP000245081"/>
    </source>
</evidence>
<keyword evidence="5" id="KW-0808">Transferase</keyword>
<keyword evidence="11" id="KW-1185">Reference proteome</keyword>
<dbReference type="GO" id="GO:0020037">
    <property type="term" value="F:heme binding"/>
    <property type="evidence" value="ECO:0007669"/>
    <property type="project" value="InterPro"/>
</dbReference>
<evidence type="ECO:0000256" key="2">
    <source>
        <dbReference type="ARBA" id="ARBA00004429"/>
    </source>
</evidence>
<dbReference type="Pfam" id="PF11563">
    <property type="entry name" value="Protoglobin"/>
    <property type="match status" value="1"/>
</dbReference>
<accession>A0A2R5F6N0</accession>
<dbReference type="Gene3D" id="3.30.565.10">
    <property type="entry name" value="Histidine kinase-like ATPase, C-terminal domain"/>
    <property type="match status" value="1"/>
</dbReference>
<dbReference type="GO" id="GO:0019825">
    <property type="term" value="F:oxygen binding"/>
    <property type="evidence" value="ECO:0007669"/>
    <property type="project" value="InterPro"/>
</dbReference>
<feature type="domain" description="PAC" evidence="9">
    <location>
        <begin position="248"/>
        <end position="300"/>
    </location>
</feature>
<dbReference type="InterPro" id="IPR036097">
    <property type="entry name" value="HisK_dim/P_sf"/>
</dbReference>
<dbReference type="Pfam" id="PF00512">
    <property type="entry name" value="HisKA"/>
    <property type="match status" value="1"/>
</dbReference>
<keyword evidence="4" id="KW-0597">Phosphoprotein</keyword>
<dbReference type="PROSITE" id="PS50109">
    <property type="entry name" value="HIS_KIN"/>
    <property type="match status" value="1"/>
</dbReference>
<dbReference type="EC" id="2.7.13.3" evidence="3"/>
<dbReference type="Gene3D" id="3.30.450.20">
    <property type="entry name" value="PAS domain"/>
    <property type="match status" value="1"/>
</dbReference>
<comment type="subcellular location">
    <subcellularLocation>
        <location evidence="2">Cell inner membrane</location>
        <topology evidence="2">Multi-pass membrane protein</topology>
    </subcellularLocation>
</comment>
<dbReference type="PANTHER" id="PTHR43304">
    <property type="entry name" value="PHYTOCHROME-LIKE PROTEIN CPH1"/>
    <property type="match status" value="1"/>
</dbReference>
<dbReference type="InterPro" id="IPR036890">
    <property type="entry name" value="HATPase_C_sf"/>
</dbReference>
<dbReference type="InterPro" id="IPR003661">
    <property type="entry name" value="HisK_dim/P_dom"/>
</dbReference>
<dbReference type="InterPro" id="IPR009050">
    <property type="entry name" value="Globin-like_sf"/>
</dbReference>
<evidence type="ECO:0000256" key="6">
    <source>
        <dbReference type="ARBA" id="ARBA00022777"/>
    </source>
</evidence>
<evidence type="ECO:0000256" key="5">
    <source>
        <dbReference type="ARBA" id="ARBA00022679"/>
    </source>
</evidence>
<dbReference type="PROSITE" id="PS50113">
    <property type="entry name" value="PAC"/>
    <property type="match status" value="1"/>
</dbReference>
<evidence type="ECO:0000313" key="10">
    <source>
        <dbReference type="EMBL" id="GBG13218.1"/>
    </source>
</evidence>
<evidence type="ECO:0000256" key="3">
    <source>
        <dbReference type="ARBA" id="ARBA00012438"/>
    </source>
</evidence>
<dbReference type="InterPro" id="IPR052162">
    <property type="entry name" value="Sensor_kinase/Photoreceptor"/>
</dbReference>
<dbReference type="FunFam" id="3.30.565.10:FF:000006">
    <property type="entry name" value="Sensor histidine kinase WalK"/>
    <property type="match status" value="1"/>
</dbReference>
<dbReference type="PROSITE" id="PS50112">
    <property type="entry name" value="PAS"/>
    <property type="match status" value="1"/>
</dbReference>
<dbReference type="SMART" id="SM00387">
    <property type="entry name" value="HATPase_c"/>
    <property type="match status" value="1"/>
</dbReference>
<dbReference type="PANTHER" id="PTHR43304:SF1">
    <property type="entry name" value="PAC DOMAIN-CONTAINING PROTEIN"/>
    <property type="match status" value="1"/>
</dbReference>
<dbReference type="Proteomes" id="UP000245081">
    <property type="component" value="Unassembled WGS sequence"/>
</dbReference>
<dbReference type="PRINTS" id="PR00344">
    <property type="entry name" value="BCTRLSENSOR"/>
</dbReference>
<dbReference type="Gene3D" id="1.10.287.130">
    <property type="match status" value="1"/>
</dbReference>
<evidence type="ECO:0000259" key="7">
    <source>
        <dbReference type="PROSITE" id="PS50109"/>
    </source>
</evidence>
<dbReference type="RefSeq" id="WP_109014446.1">
    <property type="nucleotide sequence ID" value="NZ_BDOQ01000003.1"/>
</dbReference>
<dbReference type="InterPro" id="IPR003594">
    <property type="entry name" value="HATPase_dom"/>
</dbReference>
<dbReference type="CDD" id="cd00082">
    <property type="entry name" value="HisKA"/>
    <property type="match status" value="1"/>
</dbReference>
<dbReference type="CDD" id="cd00130">
    <property type="entry name" value="PAS"/>
    <property type="match status" value="1"/>
</dbReference>
<comment type="catalytic activity">
    <reaction evidence="1">
        <text>ATP + protein L-histidine = ADP + protein N-phospho-L-histidine.</text>
        <dbReference type="EC" id="2.7.13.3"/>
    </reaction>
</comment>
<dbReference type="InterPro" id="IPR000014">
    <property type="entry name" value="PAS"/>
</dbReference>
<dbReference type="GO" id="GO:0000155">
    <property type="term" value="F:phosphorelay sensor kinase activity"/>
    <property type="evidence" value="ECO:0007669"/>
    <property type="project" value="InterPro"/>
</dbReference>
<evidence type="ECO:0000256" key="1">
    <source>
        <dbReference type="ARBA" id="ARBA00000085"/>
    </source>
</evidence>
<comment type="caution">
    <text evidence="10">The sequence shown here is derived from an EMBL/GenBank/DDBJ whole genome shotgun (WGS) entry which is preliminary data.</text>
</comment>
<organism evidence="10 11">
    <name type="scientific">Novimethylophilus kurashikiensis</name>
    <dbReference type="NCBI Taxonomy" id="1825523"/>
    <lineage>
        <taxon>Bacteria</taxon>
        <taxon>Pseudomonadati</taxon>
        <taxon>Pseudomonadota</taxon>
        <taxon>Betaproteobacteria</taxon>
        <taxon>Nitrosomonadales</taxon>
        <taxon>Methylophilaceae</taxon>
        <taxon>Novimethylophilus</taxon>
    </lineage>
</organism>
<dbReference type="SMART" id="SM00091">
    <property type="entry name" value="PAS"/>
    <property type="match status" value="1"/>
</dbReference>
<dbReference type="InterPro" id="IPR035965">
    <property type="entry name" value="PAS-like_dom_sf"/>
</dbReference>
<dbReference type="EMBL" id="BDOQ01000003">
    <property type="protein sequence ID" value="GBG13218.1"/>
    <property type="molecule type" value="Genomic_DNA"/>
</dbReference>
<evidence type="ECO:0000259" key="9">
    <source>
        <dbReference type="PROSITE" id="PS50113"/>
    </source>
</evidence>
<dbReference type="InterPro" id="IPR000700">
    <property type="entry name" value="PAS-assoc_C"/>
</dbReference>
<dbReference type="SUPFAM" id="SSF55874">
    <property type="entry name" value="ATPase domain of HSP90 chaperone/DNA topoisomerase II/histidine kinase"/>
    <property type="match status" value="1"/>
</dbReference>
<dbReference type="Gene3D" id="1.10.490.10">
    <property type="entry name" value="Globins"/>
    <property type="match status" value="1"/>
</dbReference>
<evidence type="ECO:0000256" key="4">
    <source>
        <dbReference type="ARBA" id="ARBA00022553"/>
    </source>
</evidence>
<dbReference type="SUPFAM" id="SSF47384">
    <property type="entry name" value="Homodimeric domain of signal transducing histidine kinase"/>
    <property type="match status" value="1"/>
</dbReference>
<dbReference type="SUPFAM" id="SSF55785">
    <property type="entry name" value="PYP-like sensor domain (PAS domain)"/>
    <property type="match status" value="1"/>
</dbReference>
<feature type="domain" description="PAS" evidence="8">
    <location>
        <begin position="176"/>
        <end position="245"/>
    </location>
</feature>
<keyword evidence="6 10" id="KW-0418">Kinase</keyword>
<dbReference type="InterPro" id="IPR044398">
    <property type="entry name" value="Globin-sensor_dom"/>
</dbReference>
<dbReference type="CDD" id="cd16921">
    <property type="entry name" value="HATPase_FilI-like"/>
    <property type="match status" value="1"/>
</dbReference>
<evidence type="ECO:0000259" key="8">
    <source>
        <dbReference type="PROSITE" id="PS50112"/>
    </source>
</evidence>
<dbReference type="Pfam" id="PF02518">
    <property type="entry name" value="HATPase_c"/>
    <property type="match status" value="1"/>
</dbReference>
<dbReference type="OrthoDB" id="8552871at2"/>
<gene>
    <name evidence="10" type="ORF">NMK_0762</name>
</gene>
<dbReference type="AlphaFoldDB" id="A0A2R5F6N0"/>
<dbReference type="GO" id="GO:0005886">
    <property type="term" value="C:plasma membrane"/>
    <property type="evidence" value="ECO:0007669"/>
    <property type="project" value="UniProtKB-SubCell"/>
</dbReference>
<dbReference type="InterPro" id="IPR012292">
    <property type="entry name" value="Globin/Proto"/>
</dbReference>
<sequence length="538" mass="60798">MVNAGIDDRALAESMGLDEEDVRRRKEFLEFTPRDIALLNALQRQIRYDADAFFDDFCTLLQADPECQRVLQDNAQLDRLKRRQQAYFQQLQAGEYGVDYAQARMRLGMAHQAAGIKPKWHLGAYGKLVLGMLPEVIEYCGNDQEKLVGTVSALIKRILLDTQISLDAYFQNEHELLRLLSQAFESNIESVLIADIKGKVLHANRTVQDVTGFAPAELAARPWETLFADPHAEALTLIRHTVAEGGQWQGEAWLKHRSAEDFPAWINVSSVKDEQGVVTHFILEFSNITAFKQTQQELAKRTEELAHSNRELEQFAYVASHDLQEPLRMVASYTQLLARRYKDKLDADANEFIHYAVDGATRMQALIIDLLTLSRVGTHGKPIELCESKVALDRALANLRLAVEESGAVVTHDPMPMLTADVSQLTQLFQNLIGNALKFRGEMSPTIHIGVEKKEHEWQFSVRDNGIGIAPEFYERIFVIFQRLHGKHEYPGTGIGLAVCKKIVERHSGRIWIESEPGKGTTFYFTLPLDGGKKHHGD</sequence>
<dbReference type="InterPro" id="IPR004358">
    <property type="entry name" value="Sig_transdc_His_kin-like_C"/>
</dbReference>
<reference evidence="10 11" key="1">
    <citation type="journal article" date="2018" name="Environ. Microbiol.">
        <title>Isolation and genomic characterization of Novimethylophilus kurashikiensis gen. nov. sp. nov., a new lanthanide-dependent methylotrophic species of Methylophilaceae.</title>
        <authorList>
            <person name="Lv H."/>
            <person name="Sahin N."/>
            <person name="Tani A."/>
        </authorList>
    </citation>
    <scope>NUCLEOTIDE SEQUENCE [LARGE SCALE GENOMIC DNA]</scope>
    <source>
        <strain evidence="10 11">La2-4</strain>
    </source>
</reference>
<dbReference type="InterPro" id="IPR005467">
    <property type="entry name" value="His_kinase_dom"/>
</dbReference>
<dbReference type="SMART" id="SM00388">
    <property type="entry name" value="HisKA"/>
    <property type="match status" value="1"/>
</dbReference>